<accession>A0ABS3FA13</accession>
<dbReference type="EMBL" id="JAFLNC010000006">
    <property type="protein sequence ID" value="MBO0335354.1"/>
    <property type="molecule type" value="Genomic_DNA"/>
</dbReference>
<gene>
    <name evidence="1" type="ORF">J0X12_17160</name>
</gene>
<name>A0ABS3FA13_9PROT</name>
<evidence type="ECO:0000313" key="2">
    <source>
        <dbReference type="Proteomes" id="UP000664761"/>
    </source>
</evidence>
<reference evidence="1 2" key="1">
    <citation type="submission" date="2021-03" db="EMBL/GenBank/DDBJ databases">
        <title>Sneathiella sp. CAU 1612 isolated from Kang Won-do.</title>
        <authorList>
            <person name="Kim W."/>
        </authorList>
    </citation>
    <scope>NUCLEOTIDE SEQUENCE [LARGE SCALE GENOMIC DNA]</scope>
    <source>
        <strain evidence="1 2">CAU 1612</strain>
    </source>
</reference>
<dbReference type="RefSeq" id="WP_207047670.1">
    <property type="nucleotide sequence ID" value="NZ_JAFLNC010000006.1"/>
</dbReference>
<sequence>MDRLIDALSGDGTTFAFWIPELSGPQLVNSDSPMIGVMLNFTEQRNSLGSFCHEVCINNFFSPFVFNQSARFGLMPLLL</sequence>
<proteinExistence type="predicted"/>
<protein>
    <submittedName>
        <fullName evidence="1">Uncharacterized protein</fullName>
    </submittedName>
</protein>
<evidence type="ECO:0000313" key="1">
    <source>
        <dbReference type="EMBL" id="MBO0335354.1"/>
    </source>
</evidence>
<comment type="caution">
    <text evidence="1">The sequence shown here is derived from an EMBL/GenBank/DDBJ whole genome shotgun (WGS) entry which is preliminary data.</text>
</comment>
<keyword evidence="2" id="KW-1185">Reference proteome</keyword>
<organism evidence="1 2">
    <name type="scientific">Sneathiella sedimenti</name>
    <dbReference type="NCBI Taxonomy" id="2816034"/>
    <lineage>
        <taxon>Bacteria</taxon>
        <taxon>Pseudomonadati</taxon>
        <taxon>Pseudomonadota</taxon>
        <taxon>Alphaproteobacteria</taxon>
        <taxon>Sneathiellales</taxon>
        <taxon>Sneathiellaceae</taxon>
        <taxon>Sneathiella</taxon>
    </lineage>
</organism>
<dbReference type="Proteomes" id="UP000664761">
    <property type="component" value="Unassembled WGS sequence"/>
</dbReference>